<feature type="compositionally biased region" description="Basic and acidic residues" evidence="1">
    <location>
        <begin position="27"/>
        <end position="38"/>
    </location>
</feature>
<protein>
    <submittedName>
        <fullName evidence="2">Uncharacterized protein</fullName>
    </submittedName>
</protein>
<dbReference type="Proteomes" id="UP000244336">
    <property type="component" value="Chromosome 9"/>
</dbReference>
<organism evidence="2 3">
    <name type="scientific">Panicum hallii var. hallii</name>
    <dbReference type="NCBI Taxonomy" id="1504633"/>
    <lineage>
        <taxon>Eukaryota</taxon>
        <taxon>Viridiplantae</taxon>
        <taxon>Streptophyta</taxon>
        <taxon>Embryophyta</taxon>
        <taxon>Tracheophyta</taxon>
        <taxon>Spermatophyta</taxon>
        <taxon>Magnoliopsida</taxon>
        <taxon>Liliopsida</taxon>
        <taxon>Poales</taxon>
        <taxon>Poaceae</taxon>
        <taxon>PACMAD clade</taxon>
        <taxon>Panicoideae</taxon>
        <taxon>Panicodae</taxon>
        <taxon>Paniceae</taxon>
        <taxon>Panicinae</taxon>
        <taxon>Panicum</taxon>
        <taxon>Panicum sect. Panicum</taxon>
    </lineage>
</organism>
<proteinExistence type="predicted"/>
<dbReference type="Gramene" id="PUZ39068">
    <property type="protein sequence ID" value="PUZ39068"/>
    <property type="gene ID" value="GQ55_9G251900"/>
</dbReference>
<feature type="region of interest" description="Disordered" evidence="1">
    <location>
        <begin position="1"/>
        <end position="73"/>
    </location>
</feature>
<evidence type="ECO:0000313" key="2">
    <source>
        <dbReference type="EMBL" id="PUZ39068.1"/>
    </source>
</evidence>
<reference evidence="2 3" key="1">
    <citation type="submission" date="2018-04" db="EMBL/GenBank/DDBJ databases">
        <title>WGS assembly of Panicum hallii var. hallii HAL2.</title>
        <authorList>
            <person name="Lovell J."/>
            <person name="Jenkins J."/>
            <person name="Lowry D."/>
            <person name="Mamidi S."/>
            <person name="Sreedasyam A."/>
            <person name="Weng X."/>
            <person name="Barry K."/>
            <person name="Bonette J."/>
            <person name="Campitelli B."/>
            <person name="Daum C."/>
            <person name="Gordon S."/>
            <person name="Gould B."/>
            <person name="Lipzen A."/>
            <person name="MacQueen A."/>
            <person name="Palacio-Mejia J."/>
            <person name="Plott C."/>
            <person name="Shakirov E."/>
            <person name="Shu S."/>
            <person name="Yoshinaga Y."/>
            <person name="Zane M."/>
            <person name="Rokhsar D."/>
            <person name="Grimwood J."/>
            <person name="Schmutz J."/>
            <person name="Juenger T."/>
        </authorList>
    </citation>
    <scope>NUCLEOTIDE SEQUENCE [LARGE SCALE GENOMIC DNA]</scope>
    <source>
        <strain evidence="3">cv. HAL2</strain>
    </source>
</reference>
<gene>
    <name evidence="2" type="ORF">GQ55_9G251900</name>
</gene>
<evidence type="ECO:0000256" key="1">
    <source>
        <dbReference type="SAM" id="MobiDB-lite"/>
    </source>
</evidence>
<feature type="region of interest" description="Disordered" evidence="1">
    <location>
        <begin position="99"/>
        <end position="136"/>
    </location>
</feature>
<name>A0A2T7C6U5_9POAL</name>
<dbReference type="AlphaFoldDB" id="A0A2T7C6U5"/>
<dbReference type="EMBL" id="CM009757">
    <property type="protein sequence ID" value="PUZ39068.1"/>
    <property type="molecule type" value="Genomic_DNA"/>
</dbReference>
<feature type="compositionally biased region" description="Low complexity" evidence="1">
    <location>
        <begin position="104"/>
        <end position="125"/>
    </location>
</feature>
<keyword evidence="3" id="KW-1185">Reference proteome</keyword>
<accession>A0A2T7C6U5</accession>
<feature type="compositionally biased region" description="Basic residues" evidence="1">
    <location>
        <begin position="61"/>
        <end position="71"/>
    </location>
</feature>
<sequence length="159" mass="17598">MQWRFTAPVRSQPPYPGPHCSRWRGKRDRETTNERGGREQAAAQLIRGLGENATQEGSGGQRRRGGRRRGRREAVSLRRALYAGRAWCAQVRRPGLRLADGSVQPDDAAPPQAFAAAPTSSCCPSRVPPPPQQLSKPCVATRHCYRSCKGMPGPRDVEW</sequence>
<evidence type="ECO:0000313" key="3">
    <source>
        <dbReference type="Proteomes" id="UP000244336"/>
    </source>
</evidence>